<accession>A0A6I2UUZ0</accession>
<dbReference type="AlphaFoldDB" id="A0A6I2UUZ0"/>
<sequence length="599" mass="70200">MQEQNYIRWRKIKAWGNRLVFYLCRIFPIKRHRICIATFEGKGGFGCNPKYIVRELHRRHPEYEFIWLVKDDTKKFPEYIRKAPYTVWGRAYWMSTAKVWIDNYRTHYGTAKRKGQYYLNTNHYTEGIKCTGLLRGEGFSRMAYLVSKADSDQMDALVTDSRWCDVVMPDSMLFAGAMLKTGAPRCDILYGERREARRHIREKHGLPQDAHIVMYAPTFREGAKNGKRSVYSEAWTLDFVGLLDMLEAKFGGKWYLCLRVHPQLAPTFRQYKNEALAGRIFDESQADDMYEVLAGMDFYITDYSSAIFEAGFAGIPAFIYADDIAQYAHDRGALMWNLATDPHERVRNNKAVTPQFDLTLPFPVASDNEELLEKLQQFDSVMYRQTMDKFTEAIGLVFDGKASARVAEEIEKDAFCEEERNPVMENRNFNEINCILTVHNMWQENRKDALFFLNQAENNDDKFIKIRYLRAALMFYLNAIDAYLAQKCEAILNEKKSLDDNEIRILNSLKSDERTPNRYKLMQVIFCNNEKISRENEIDYDDKMLQELREIISYRNKLVHYAGGKYDDNYNIDKILKIIQNGELMIKNTLTYLGCEEDI</sequence>
<comment type="caution">
    <text evidence="7">The sequence shown here is derived from an EMBL/GenBank/DDBJ whole genome shotgun (WGS) entry which is preliminary data.</text>
</comment>
<dbReference type="InterPro" id="IPR043149">
    <property type="entry name" value="TagF_N"/>
</dbReference>
<dbReference type="InterPro" id="IPR051612">
    <property type="entry name" value="Teichoic_Acid_Biosynth"/>
</dbReference>
<dbReference type="Proteomes" id="UP000430222">
    <property type="component" value="Unassembled WGS sequence"/>
</dbReference>
<dbReference type="GO" id="GO:0047355">
    <property type="term" value="F:CDP-glycerol glycerophosphotransferase activity"/>
    <property type="evidence" value="ECO:0007669"/>
    <property type="project" value="InterPro"/>
</dbReference>
<evidence type="ECO:0000313" key="8">
    <source>
        <dbReference type="Proteomes" id="UP000430222"/>
    </source>
</evidence>
<evidence type="ECO:0008006" key="9">
    <source>
        <dbReference type="Google" id="ProtNLM"/>
    </source>
</evidence>
<keyword evidence="6" id="KW-0472">Membrane</keyword>
<keyword evidence="4" id="KW-0808">Transferase</keyword>
<organism evidence="7 8">
    <name type="scientific">Selenomonas montiformis</name>
    <dbReference type="NCBI Taxonomy" id="2652285"/>
    <lineage>
        <taxon>Bacteria</taxon>
        <taxon>Bacillati</taxon>
        <taxon>Bacillota</taxon>
        <taxon>Negativicutes</taxon>
        <taxon>Selenomonadales</taxon>
        <taxon>Selenomonadaceae</taxon>
        <taxon>Selenomonas</taxon>
    </lineage>
</organism>
<dbReference type="Gene3D" id="3.40.50.12580">
    <property type="match status" value="1"/>
</dbReference>
<comment type="subcellular location">
    <subcellularLocation>
        <location evidence="1">Cell membrane</location>
        <topology evidence="1">Peripheral membrane protein</topology>
    </subcellularLocation>
</comment>
<evidence type="ECO:0000256" key="2">
    <source>
        <dbReference type="ARBA" id="ARBA00010488"/>
    </source>
</evidence>
<dbReference type="Pfam" id="PF04464">
    <property type="entry name" value="Glyphos_transf"/>
    <property type="match status" value="1"/>
</dbReference>
<evidence type="ECO:0000256" key="6">
    <source>
        <dbReference type="ARBA" id="ARBA00023136"/>
    </source>
</evidence>
<evidence type="ECO:0000256" key="3">
    <source>
        <dbReference type="ARBA" id="ARBA00022475"/>
    </source>
</evidence>
<dbReference type="RefSeq" id="WP_154620801.1">
    <property type="nucleotide sequence ID" value="NZ_VUNL01000007.1"/>
</dbReference>
<evidence type="ECO:0000256" key="1">
    <source>
        <dbReference type="ARBA" id="ARBA00004202"/>
    </source>
</evidence>
<dbReference type="PANTHER" id="PTHR37316:SF3">
    <property type="entry name" value="TEICHOIC ACID GLYCEROL-PHOSPHATE TRANSFERASE"/>
    <property type="match status" value="1"/>
</dbReference>
<dbReference type="PANTHER" id="PTHR37316">
    <property type="entry name" value="TEICHOIC ACID GLYCEROL-PHOSPHATE PRIMASE"/>
    <property type="match status" value="1"/>
</dbReference>
<dbReference type="SUPFAM" id="SSF53756">
    <property type="entry name" value="UDP-Glycosyltransferase/glycogen phosphorylase"/>
    <property type="match status" value="1"/>
</dbReference>
<comment type="similarity">
    <text evidence="2">Belongs to the CDP-glycerol glycerophosphotransferase family.</text>
</comment>
<dbReference type="InterPro" id="IPR043148">
    <property type="entry name" value="TagF_C"/>
</dbReference>
<gene>
    <name evidence="7" type="ORF">FYJ78_07490</name>
</gene>
<keyword evidence="3" id="KW-1003">Cell membrane</keyword>
<keyword evidence="5" id="KW-0777">Teichoic acid biosynthesis</keyword>
<dbReference type="EMBL" id="VUNL01000007">
    <property type="protein sequence ID" value="MSV25027.1"/>
    <property type="molecule type" value="Genomic_DNA"/>
</dbReference>
<name>A0A6I2UUZ0_9FIRM</name>
<reference evidence="7 8" key="1">
    <citation type="submission" date="2019-08" db="EMBL/GenBank/DDBJ databases">
        <title>In-depth cultivation of the pig gut microbiome towards novel bacterial diversity and tailored functional studies.</title>
        <authorList>
            <person name="Wylensek D."/>
            <person name="Hitch T.C.A."/>
            <person name="Clavel T."/>
        </authorList>
    </citation>
    <scope>NUCLEOTIDE SEQUENCE [LARGE SCALE GENOMIC DNA]</scope>
    <source>
        <strain evidence="8">WCA-380-WT-3B3</strain>
    </source>
</reference>
<keyword evidence="8" id="KW-1185">Reference proteome</keyword>
<dbReference type="GO" id="GO:0019350">
    <property type="term" value="P:teichoic acid biosynthetic process"/>
    <property type="evidence" value="ECO:0007669"/>
    <property type="project" value="UniProtKB-KW"/>
</dbReference>
<dbReference type="InterPro" id="IPR007554">
    <property type="entry name" value="Glycerophosphate_synth"/>
</dbReference>
<evidence type="ECO:0000256" key="4">
    <source>
        <dbReference type="ARBA" id="ARBA00022679"/>
    </source>
</evidence>
<dbReference type="GO" id="GO:0005886">
    <property type="term" value="C:plasma membrane"/>
    <property type="evidence" value="ECO:0007669"/>
    <property type="project" value="UniProtKB-SubCell"/>
</dbReference>
<proteinExistence type="inferred from homology"/>
<evidence type="ECO:0000256" key="5">
    <source>
        <dbReference type="ARBA" id="ARBA00022944"/>
    </source>
</evidence>
<evidence type="ECO:0000313" key="7">
    <source>
        <dbReference type="EMBL" id="MSV25027.1"/>
    </source>
</evidence>
<dbReference type="Gene3D" id="3.40.50.11820">
    <property type="match status" value="1"/>
</dbReference>
<protein>
    <recommendedName>
        <fullName evidence="9">CDP-glycerol:poly(Glycerophosphate) glycerophosphotransferase</fullName>
    </recommendedName>
</protein>